<keyword evidence="3" id="KW-1185">Reference proteome</keyword>
<name>A0A9K3IHS8_HELAN</name>
<keyword evidence="1" id="KW-1133">Transmembrane helix</keyword>
<evidence type="ECO:0000256" key="1">
    <source>
        <dbReference type="SAM" id="Phobius"/>
    </source>
</evidence>
<sequence length="103" mass="11728">MGVSEIWSLENAIAQAGKKAVTFRWKFMKQESYIVVDNCTICRNHILDLCSECQANHASATSEECMVAWGKLLVPSPNFPYTISYNFVFVVVLVWICYDIVKL</sequence>
<dbReference type="AlphaFoldDB" id="A0A9K3IHS8"/>
<dbReference type="Gene3D" id="3.30.40.10">
    <property type="entry name" value="Zinc/RING finger domain, C3HC4 (zinc finger)"/>
    <property type="match status" value="1"/>
</dbReference>
<comment type="caution">
    <text evidence="2">The sequence shown here is derived from an EMBL/GenBank/DDBJ whole genome shotgun (WGS) entry which is preliminary data.</text>
</comment>
<protein>
    <submittedName>
        <fullName evidence="2">Zinc finger, RING/FYVE/PHD-type</fullName>
    </submittedName>
</protein>
<dbReference type="Gramene" id="mRNA:HanXRQr2_Chr07g0278711">
    <property type="protein sequence ID" value="mRNA:HanXRQr2_Chr07g0278711"/>
    <property type="gene ID" value="HanXRQr2_Chr07g0278711"/>
</dbReference>
<evidence type="ECO:0000313" key="3">
    <source>
        <dbReference type="Proteomes" id="UP000215914"/>
    </source>
</evidence>
<keyword evidence="1" id="KW-0812">Transmembrane</keyword>
<keyword evidence="1" id="KW-0472">Membrane</keyword>
<dbReference type="Proteomes" id="UP000215914">
    <property type="component" value="Unassembled WGS sequence"/>
</dbReference>
<organism evidence="2 3">
    <name type="scientific">Helianthus annuus</name>
    <name type="common">Common sunflower</name>
    <dbReference type="NCBI Taxonomy" id="4232"/>
    <lineage>
        <taxon>Eukaryota</taxon>
        <taxon>Viridiplantae</taxon>
        <taxon>Streptophyta</taxon>
        <taxon>Embryophyta</taxon>
        <taxon>Tracheophyta</taxon>
        <taxon>Spermatophyta</taxon>
        <taxon>Magnoliopsida</taxon>
        <taxon>eudicotyledons</taxon>
        <taxon>Gunneridae</taxon>
        <taxon>Pentapetalae</taxon>
        <taxon>asterids</taxon>
        <taxon>campanulids</taxon>
        <taxon>Asterales</taxon>
        <taxon>Asteraceae</taxon>
        <taxon>Asteroideae</taxon>
        <taxon>Heliantheae alliance</taxon>
        <taxon>Heliantheae</taxon>
        <taxon>Helianthus</taxon>
    </lineage>
</organism>
<dbReference type="SUPFAM" id="SSF57850">
    <property type="entry name" value="RING/U-box"/>
    <property type="match status" value="1"/>
</dbReference>
<reference evidence="2" key="1">
    <citation type="journal article" date="2017" name="Nature">
        <title>The sunflower genome provides insights into oil metabolism, flowering and Asterid evolution.</title>
        <authorList>
            <person name="Badouin H."/>
            <person name="Gouzy J."/>
            <person name="Grassa C.J."/>
            <person name="Murat F."/>
            <person name="Staton S.E."/>
            <person name="Cottret L."/>
            <person name="Lelandais-Briere C."/>
            <person name="Owens G.L."/>
            <person name="Carrere S."/>
            <person name="Mayjonade B."/>
            <person name="Legrand L."/>
            <person name="Gill N."/>
            <person name="Kane N.C."/>
            <person name="Bowers J.E."/>
            <person name="Hubner S."/>
            <person name="Bellec A."/>
            <person name="Berard A."/>
            <person name="Berges H."/>
            <person name="Blanchet N."/>
            <person name="Boniface M.C."/>
            <person name="Brunel D."/>
            <person name="Catrice O."/>
            <person name="Chaidir N."/>
            <person name="Claudel C."/>
            <person name="Donnadieu C."/>
            <person name="Faraut T."/>
            <person name="Fievet G."/>
            <person name="Helmstetter N."/>
            <person name="King M."/>
            <person name="Knapp S.J."/>
            <person name="Lai Z."/>
            <person name="Le Paslier M.C."/>
            <person name="Lippi Y."/>
            <person name="Lorenzon L."/>
            <person name="Mandel J.R."/>
            <person name="Marage G."/>
            <person name="Marchand G."/>
            <person name="Marquand E."/>
            <person name="Bret-Mestries E."/>
            <person name="Morien E."/>
            <person name="Nambeesan S."/>
            <person name="Nguyen T."/>
            <person name="Pegot-Espagnet P."/>
            <person name="Pouilly N."/>
            <person name="Raftis F."/>
            <person name="Sallet E."/>
            <person name="Schiex T."/>
            <person name="Thomas J."/>
            <person name="Vandecasteele C."/>
            <person name="Vares D."/>
            <person name="Vear F."/>
            <person name="Vautrin S."/>
            <person name="Crespi M."/>
            <person name="Mangin B."/>
            <person name="Burke J.M."/>
            <person name="Salse J."/>
            <person name="Munos S."/>
            <person name="Vincourt P."/>
            <person name="Rieseberg L.H."/>
            <person name="Langlade N.B."/>
        </authorList>
    </citation>
    <scope>NUCLEOTIDE SEQUENCE</scope>
    <source>
        <tissue evidence="2">Leaves</tissue>
    </source>
</reference>
<reference evidence="2" key="2">
    <citation type="submission" date="2020-06" db="EMBL/GenBank/DDBJ databases">
        <title>Helianthus annuus Genome sequencing and assembly Release 2.</title>
        <authorList>
            <person name="Gouzy J."/>
            <person name="Langlade N."/>
            <person name="Munos S."/>
        </authorList>
    </citation>
    <scope>NUCLEOTIDE SEQUENCE</scope>
    <source>
        <tissue evidence="2">Leaves</tissue>
    </source>
</reference>
<gene>
    <name evidence="2" type="ORF">HanXRQr2_Chr07g0278711</name>
</gene>
<accession>A0A9K3IHS8</accession>
<dbReference type="InterPro" id="IPR013083">
    <property type="entry name" value="Znf_RING/FYVE/PHD"/>
</dbReference>
<proteinExistence type="predicted"/>
<feature type="transmembrane region" description="Helical" evidence="1">
    <location>
        <begin position="83"/>
        <end position="101"/>
    </location>
</feature>
<evidence type="ECO:0000313" key="2">
    <source>
        <dbReference type="EMBL" id="KAF5797276.1"/>
    </source>
</evidence>
<dbReference type="EMBL" id="MNCJ02000322">
    <property type="protein sequence ID" value="KAF5797276.1"/>
    <property type="molecule type" value="Genomic_DNA"/>
</dbReference>